<reference evidence="4 5" key="1">
    <citation type="submission" date="2014-02" db="EMBL/GenBank/DDBJ databases">
        <title>The small core and large imbalanced accessory genome model reveals a collaborative survival strategy of Sorangium cellulosum strains in nature.</title>
        <authorList>
            <person name="Han K."/>
            <person name="Peng R."/>
            <person name="Blom J."/>
            <person name="Li Y.-Z."/>
        </authorList>
    </citation>
    <scope>NUCLEOTIDE SEQUENCE [LARGE SCALE GENOMIC DNA]</scope>
    <source>
        <strain evidence="4 5">So0011-07</strain>
    </source>
</reference>
<comment type="caution">
    <text evidence="4">The sequence shown here is derived from an EMBL/GenBank/DDBJ whole genome shotgun (WGS) entry which is preliminary data.</text>
</comment>
<keyword evidence="2" id="KW-0720">Serine protease</keyword>
<evidence type="ECO:0000313" key="4">
    <source>
        <dbReference type="EMBL" id="KYF96040.1"/>
    </source>
</evidence>
<dbReference type="PANTHER" id="PTHR42776">
    <property type="entry name" value="SERINE PEPTIDASE S9 FAMILY MEMBER"/>
    <property type="match status" value="1"/>
</dbReference>
<dbReference type="Gene3D" id="3.40.50.1820">
    <property type="entry name" value="alpha/beta hydrolase"/>
    <property type="match status" value="1"/>
</dbReference>
<dbReference type="Proteomes" id="UP000075635">
    <property type="component" value="Unassembled WGS sequence"/>
</dbReference>
<dbReference type="InterPro" id="IPR011044">
    <property type="entry name" value="Quino_amine_DH_bsu"/>
</dbReference>
<protein>
    <recommendedName>
        <fullName evidence="3">Peptidase S9 prolyl oligopeptidase catalytic domain-containing protein</fullName>
    </recommendedName>
</protein>
<evidence type="ECO:0000256" key="2">
    <source>
        <dbReference type="ARBA" id="ARBA00022825"/>
    </source>
</evidence>
<dbReference type="InterPro" id="IPR011042">
    <property type="entry name" value="6-blade_b-propeller_TolB-like"/>
</dbReference>
<evidence type="ECO:0000313" key="5">
    <source>
        <dbReference type="Proteomes" id="UP000075635"/>
    </source>
</evidence>
<sequence>VRAFSNGGVGFTPDGRRIVFRSDRDGLLQLYIADVAAPDTPATRLTHTAQRTLDNVMRPDGRGVLFLSDEGADDQHSIFGVGLDGQGLFELTPGEELERDRPFVPLGRPDTAFYSARRLTDTSTTVFQQEIERGSAPRAIYKHPAPGGLTDVSPDGKRALFVQPVSLSAWELLLLDLEKGAARRLYPPEKQSAHIADAVFASDGGVLVATDGGADQSLLLALDPATGAETHRYIETSPATAQISGVLVARRGGAVAIQIDAGSHHEVRLLRAPALEPIAPVKLPLGMGKIYDFSPDGRTLALTWSTAERPFDLVAVDVATGATRPLRQEPRPTLDRLPPLESRLVSVPSFDGLEIPVNLYLPGAPGAPRARLPVMVMIHGGPADAWSFGWDFFVRFYSAQGYAVVQPNIRGSSGFGRSFEMADDGPRRLDALKDVEAVARWAREQPWADPGRMVIFGGSYGGYMTLLSMTRHPDLWRAGISLVGPSNLVSFLESTTGILRDVLQNEFGSLDRDRAFLESISPLRDVDRIRAPLFVFQGANDPRVARSESDQVVRSMRARGVSVEYMVADDEGHSLDRADNKIAFLARTTRFLENALGRA</sequence>
<dbReference type="SUPFAM" id="SSF50969">
    <property type="entry name" value="YVTN repeat-like/Quinoprotein amine dehydrogenase"/>
    <property type="match status" value="1"/>
</dbReference>
<feature type="non-terminal residue" evidence="4">
    <location>
        <position position="599"/>
    </location>
</feature>
<organism evidence="4 5">
    <name type="scientific">Sorangium cellulosum</name>
    <name type="common">Polyangium cellulosum</name>
    <dbReference type="NCBI Taxonomy" id="56"/>
    <lineage>
        <taxon>Bacteria</taxon>
        <taxon>Pseudomonadati</taxon>
        <taxon>Myxococcota</taxon>
        <taxon>Polyangia</taxon>
        <taxon>Polyangiales</taxon>
        <taxon>Polyangiaceae</taxon>
        <taxon>Sorangium</taxon>
    </lineage>
</organism>
<dbReference type="Pfam" id="PF00326">
    <property type="entry name" value="Peptidase_S9"/>
    <property type="match status" value="1"/>
</dbReference>
<dbReference type="AlphaFoldDB" id="A0A150SUN8"/>
<dbReference type="InterPro" id="IPR029058">
    <property type="entry name" value="AB_hydrolase_fold"/>
</dbReference>
<dbReference type="EMBL" id="JEMB01000576">
    <property type="protein sequence ID" value="KYF96040.1"/>
    <property type="molecule type" value="Genomic_DNA"/>
</dbReference>
<keyword evidence="2" id="KW-0645">Protease</keyword>
<dbReference type="GO" id="GO:0006508">
    <property type="term" value="P:proteolysis"/>
    <property type="evidence" value="ECO:0007669"/>
    <property type="project" value="InterPro"/>
</dbReference>
<name>A0A150SUN8_SORCE</name>
<gene>
    <name evidence="4" type="ORF">BE17_12030</name>
</gene>
<dbReference type="Pfam" id="PF07676">
    <property type="entry name" value="PD40"/>
    <property type="match status" value="1"/>
</dbReference>
<dbReference type="InterPro" id="IPR001375">
    <property type="entry name" value="Peptidase_S9_cat"/>
</dbReference>
<accession>A0A150SUN8</accession>
<dbReference type="InterPro" id="IPR002470">
    <property type="entry name" value="Peptidase_S9A"/>
</dbReference>
<dbReference type="GO" id="GO:0004252">
    <property type="term" value="F:serine-type endopeptidase activity"/>
    <property type="evidence" value="ECO:0007669"/>
    <property type="project" value="InterPro"/>
</dbReference>
<dbReference type="SUPFAM" id="SSF53474">
    <property type="entry name" value="alpha/beta-Hydrolases"/>
    <property type="match status" value="1"/>
</dbReference>
<dbReference type="PANTHER" id="PTHR42776:SF27">
    <property type="entry name" value="DIPEPTIDYL PEPTIDASE FAMILY MEMBER 6"/>
    <property type="match status" value="1"/>
</dbReference>
<feature type="non-terminal residue" evidence="4">
    <location>
        <position position="1"/>
    </location>
</feature>
<dbReference type="PRINTS" id="PR00862">
    <property type="entry name" value="PROLIGOPTASE"/>
</dbReference>
<feature type="domain" description="Peptidase S9 prolyl oligopeptidase catalytic" evidence="3">
    <location>
        <begin position="390"/>
        <end position="597"/>
    </location>
</feature>
<dbReference type="InterPro" id="IPR011659">
    <property type="entry name" value="WD40"/>
</dbReference>
<evidence type="ECO:0000259" key="3">
    <source>
        <dbReference type="Pfam" id="PF00326"/>
    </source>
</evidence>
<proteinExistence type="predicted"/>
<evidence type="ECO:0000256" key="1">
    <source>
        <dbReference type="ARBA" id="ARBA00022801"/>
    </source>
</evidence>
<keyword evidence="1" id="KW-0378">Hydrolase</keyword>
<dbReference type="Gene3D" id="2.120.10.30">
    <property type="entry name" value="TolB, C-terminal domain"/>
    <property type="match status" value="1"/>
</dbReference>